<keyword evidence="1" id="KW-0812">Transmembrane</keyword>
<evidence type="ECO:0000313" key="2">
    <source>
        <dbReference type="EMBL" id="PRP73747.1"/>
    </source>
</evidence>
<accession>A0A2P6MPX5</accession>
<dbReference type="EMBL" id="MDYQ01000554">
    <property type="protein sequence ID" value="PRP73747.1"/>
    <property type="molecule type" value="Genomic_DNA"/>
</dbReference>
<sequence>MGIVNIHPGFSAGWLAVTFMYWAVARRFYSAKHKMNGIKY</sequence>
<dbReference type="InParanoid" id="A0A2P6MPX5"/>
<name>A0A2P6MPX5_9EUKA</name>
<evidence type="ECO:0000256" key="1">
    <source>
        <dbReference type="SAM" id="Phobius"/>
    </source>
</evidence>
<keyword evidence="1" id="KW-0472">Membrane</keyword>
<organism evidence="2 3">
    <name type="scientific">Planoprotostelium fungivorum</name>
    <dbReference type="NCBI Taxonomy" id="1890364"/>
    <lineage>
        <taxon>Eukaryota</taxon>
        <taxon>Amoebozoa</taxon>
        <taxon>Evosea</taxon>
        <taxon>Variosea</taxon>
        <taxon>Cavosteliida</taxon>
        <taxon>Cavosteliaceae</taxon>
        <taxon>Planoprotostelium</taxon>
    </lineage>
</organism>
<keyword evidence="1" id="KW-1133">Transmembrane helix</keyword>
<reference evidence="2 3" key="1">
    <citation type="journal article" date="2018" name="Genome Biol. Evol.">
        <title>Multiple Roots of Fruiting Body Formation in Amoebozoa.</title>
        <authorList>
            <person name="Hillmann F."/>
            <person name="Forbes G."/>
            <person name="Novohradska S."/>
            <person name="Ferling I."/>
            <person name="Riege K."/>
            <person name="Groth M."/>
            <person name="Westermann M."/>
            <person name="Marz M."/>
            <person name="Spaller T."/>
            <person name="Winckler T."/>
            <person name="Schaap P."/>
            <person name="Glockner G."/>
        </authorList>
    </citation>
    <scope>NUCLEOTIDE SEQUENCE [LARGE SCALE GENOMIC DNA]</scope>
    <source>
        <strain evidence="2 3">Jena</strain>
    </source>
</reference>
<feature type="non-terminal residue" evidence="2">
    <location>
        <position position="40"/>
    </location>
</feature>
<keyword evidence="3" id="KW-1185">Reference proteome</keyword>
<comment type="caution">
    <text evidence="2">The sequence shown here is derived from an EMBL/GenBank/DDBJ whole genome shotgun (WGS) entry which is preliminary data.</text>
</comment>
<gene>
    <name evidence="2" type="ORF">PROFUN_16615</name>
</gene>
<proteinExistence type="predicted"/>
<evidence type="ECO:0000313" key="3">
    <source>
        <dbReference type="Proteomes" id="UP000241769"/>
    </source>
</evidence>
<protein>
    <submittedName>
        <fullName evidence="2">Uncharacterized protein</fullName>
    </submittedName>
</protein>
<dbReference type="AlphaFoldDB" id="A0A2P6MPX5"/>
<feature type="transmembrane region" description="Helical" evidence="1">
    <location>
        <begin position="6"/>
        <end position="25"/>
    </location>
</feature>
<dbReference type="Proteomes" id="UP000241769">
    <property type="component" value="Unassembled WGS sequence"/>
</dbReference>